<evidence type="ECO:0000313" key="2">
    <source>
        <dbReference type="Proteomes" id="UP000186400"/>
    </source>
</evidence>
<dbReference type="RefSeq" id="WP_076487797.1">
    <property type="nucleotide sequence ID" value="NZ_FTMS01000003.1"/>
</dbReference>
<dbReference type="EMBL" id="FTMS01000003">
    <property type="protein sequence ID" value="SIQ04501.1"/>
    <property type="molecule type" value="Genomic_DNA"/>
</dbReference>
<organism evidence="1 2">
    <name type="scientific">Alkalispirochaeta americana</name>
    <dbReference type="NCBI Taxonomy" id="159291"/>
    <lineage>
        <taxon>Bacteria</taxon>
        <taxon>Pseudomonadati</taxon>
        <taxon>Spirochaetota</taxon>
        <taxon>Spirochaetia</taxon>
        <taxon>Spirochaetales</taxon>
        <taxon>Spirochaetaceae</taxon>
        <taxon>Alkalispirochaeta</taxon>
    </lineage>
</organism>
<keyword evidence="2" id="KW-1185">Reference proteome</keyword>
<sequence length="267" mass="29990">MIVTVGLLLLALVLSPAGALEEGWGWPVDGSFDLEEGNSAAGFVYRLVPRSRDNALRAIAPGEVIFRSSPPRTESLRTSAIPREANFVAIRHREGFISGYFSEGSLEGFPRQGSGKEEHLAWIDVVLWDEVLQDQVNPRLLWSEPEVFGKTGLPQVEFVQQGDPVHPSALMEGEVVLRIPPGSLDASRLPWEIRLLEGREKKVQQRFVFPRDLDRFEEPSGGFELFRFDARPGRGAFVLEAVRFDRTLQRRTLRFTVREDQSAQPGP</sequence>
<name>A0A1N6PJJ1_9SPIO</name>
<reference evidence="1 2" key="1">
    <citation type="submission" date="2017-01" db="EMBL/GenBank/DDBJ databases">
        <authorList>
            <person name="Mah S.A."/>
            <person name="Swanson W.J."/>
            <person name="Moy G.W."/>
            <person name="Vacquier V.D."/>
        </authorList>
    </citation>
    <scope>NUCLEOTIDE SEQUENCE [LARGE SCALE GENOMIC DNA]</scope>
    <source>
        <strain evidence="1 2">ASpG1</strain>
    </source>
</reference>
<gene>
    <name evidence="1" type="ORF">SAMN05920897_1038</name>
</gene>
<dbReference type="OrthoDB" id="9927997at2"/>
<evidence type="ECO:0000313" key="1">
    <source>
        <dbReference type="EMBL" id="SIQ04501.1"/>
    </source>
</evidence>
<dbReference type="AlphaFoldDB" id="A0A1N6PJJ1"/>
<proteinExistence type="predicted"/>
<protein>
    <submittedName>
        <fullName evidence="1">Uncharacterized protein</fullName>
    </submittedName>
</protein>
<dbReference type="Proteomes" id="UP000186400">
    <property type="component" value="Unassembled WGS sequence"/>
</dbReference>
<accession>A0A1N6PJJ1</accession>
<dbReference type="STRING" id="159291.SAMN05920897_1038"/>